<dbReference type="Gene3D" id="2.30.110.10">
    <property type="entry name" value="Electron Transport, Fmn-binding Protein, Chain A"/>
    <property type="match status" value="1"/>
</dbReference>
<dbReference type="InterPro" id="IPR012349">
    <property type="entry name" value="Split_barrel_FMN-bd"/>
</dbReference>
<dbReference type="InterPro" id="IPR004378">
    <property type="entry name" value="F420H2_quin_Rdtase"/>
</dbReference>
<dbReference type="Proteomes" id="UP000005442">
    <property type="component" value="Chromosome"/>
</dbReference>
<dbReference type="eggNOG" id="COG3945">
    <property type="taxonomic scope" value="Bacteria"/>
</dbReference>
<dbReference type="AlphaFoldDB" id="G8RV09"/>
<dbReference type="STRING" id="710685.MycrhN_6291"/>
<dbReference type="PATRIC" id="fig|710685.3.peg.6318"/>
<dbReference type="EMBL" id="CP003169">
    <property type="protein sequence ID" value="AEV76749.1"/>
    <property type="molecule type" value="Genomic_DNA"/>
</dbReference>
<evidence type="ECO:0000256" key="1">
    <source>
        <dbReference type="ARBA" id="ARBA00008710"/>
    </source>
</evidence>
<keyword evidence="4" id="KW-1185">Reference proteome</keyword>
<accession>G8RV09</accession>
<gene>
    <name evidence="3" type="ordered locus">MycrhN_6291</name>
</gene>
<dbReference type="NCBIfam" id="TIGR00026">
    <property type="entry name" value="hi_GC_TIGR00026"/>
    <property type="match status" value="1"/>
</dbReference>
<evidence type="ECO:0000256" key="2">
    <source>
        <dbReference type="ARBA" id="ARBA00049106"/>
    </source>
</evidence>
<reference evidence="3 4" key="1">
    <citation type="submission" date="2011-12" db="EMBL/GenBank/DDBJ databases">
        <title>Complete sequence of Mycobacterium rhodesiae NBB3.</title>
        <authorList>
            <consortium name="US DOE Joint Genome Institute"/>
            <person name="Lucas S."/>
            <person name="Han J."/>
            <person name="Lapidus A."/>
            <person name="Cheng J.-F."/>
            <person name="Goodwin L."/>
            <person name="Pitluck S."/>
            <person name="Peters L."/>
            <person name="Mikhailova N."/>
            <person name="Gu W."/>
            <person name="Detter J.C."/>
            <person name="Han C."/>
            <person name="Tapia R."/>
            <person name="Land M."/>
            <person name="Hauser L."/>
            <person name="Kyrpides N."/>
            <person name="Ivanova N."/>
            <person name="Pagani I."/>
            <person name="Mattes T."/>
            <person name="Holmes A."/>
            <person name="Rutledge P."/>
            <person name="Paulsen I."/>
            <person name="Coleman N."/>
            <person name="Woyke T."/>
        </authorList>
    </citation>
    <scope>NUCLEOTIDE SEQUENCE [LARGE SCALE GENOMIC DNA]</scope>
    <source>
        <strain evidence="3 4">NBB3</strain>
    </source>
</reference>
<dbReference type="GO" id="GO:0016491">
    <property type="term" value="F:oxidoreductase activity"/>
    <property type="evidence" value="ECO:0007669"/>
    <property type="project" value="InterPro"/>
</dbReference>
<name>G8RV09_MYCRN</name>
<dbReference type="HOGENOM" id="CLU_114921_0_1_11"/>
<proteinExistence type="inferred from homology"/>
<evidence type="ECO:0000313" key="4">
    <source>
        <dbReference type="Proteomes" id="UP000005442"/>
    </source>
</evidence>
<dbReference type="KEGG" id="mrh:MycrhN_6291"/>
<protein>
    <submittedName>
        <fullName evidence="3">Deazaflavin-dependent nitroreductase family protein</fullName>
    </submittedName>
</protein>
<dbReference type="PANTHER" id="PTHR39428:SF1">
    <property type="entry name" value="F420H(2)-DEPENDENT QUINONE REDUCTASE RV1261C"/>
    <property type="match status" value="1"/>
</dbReference>
<comment type="similarity">
    <text evidence="1">Belongs to the F420H(2)-dependent quinone reductase family.</text>
</comment>
<organism evidence="3 4">
    <name type="scientific">Mycolicibacterium rhodesiae (strain NBB3)</name>
    <name type="common">Mycobacterium rhodesiae</name>
    <dbReference type="NCBI Taxonomy" id="710685"/>
    <lineage>
        <taxon>Bacteria</taxon>
        <taxon>Bacillati</taxon>
        <taxon>Actinomycetota</taxon>
        <taxon>Actinomycetes</taxon>
        <taxon>Mycobacteriales</taxon>
        <taxon>Mycobacteriaceae</taxon>
        <taxon>Mycolicibacterium</taxon>
    </lineage>
</organism>
<evidence type="ECO:0000313" key="3">
    <source>
        <dbReference type="EMBL" id="AEV76749.1"/>
    </source>
</evidence>
<dbReference type="Pfam" id="PF04075">
    <property type="entry name" value="F420H2_quin_red"/>
    <property type="match status" value="1"/>
</dbReference>
<comment type="catalytic activity">
    <reaction evidence="2">
        <text>oxidized coenzyme F420-(gamma-L-Glu)(n) + a quinol + H(+) = reduced coenzyme F420-(gamma-L-Glu)(n) + a quinone</text>
        <dbReference type="Rhea" id="RHEA:39663"/>
        <dbReference type="Rhea" id="RHEA-COMP:12939"/>
        <dbReference type="Rhea" id="RHEA-COMP:14378"/>
        <dbReference type="ChEBI" id="CHEBI:15378"/>
        <dbReference type="ChEBI" id="CHEBI:24646"/>
        <dbReference type="ChEBI" id="CHEBI:132124"/>
        <dbReference type="ChEBI" id="CHEBI:133980"/>
        <dbReference type="ChEBI" id="CHEBI:139511"/>
    </reaction>
</comment>
<dbReference type="PANTHER" id="PTHR39428">
    <property type="entry name" value="F420H(2)-DEPENDENT QUINONE REDUCTASE RV1261C"/>
    <property type="match status" value="1"/>
</dbReference>
<sequence length="183" mass="20067">MHTMTDMSDLLNGMPRVDPTAAPPWTLRVTARILSTDIGSAFHRHVMAPLDGPLGRLSRGRLHFGKGTIPLVILRSTGAKSGIERDVPLGYFTDGDDVILIASNYGQANHPSWYYNLLKNPQCQLFPDGDTNRGGHFVARRTEGADHDRLFELAAGYASNFASYAVKTDGVRTINVFRLSPKG</sequence>